<evidence type="ECO:0000256" key="1">
    <source>
        <dbReference type="SAM" id="Phobius"/>
    </source>
</evidence>
<comment type="caution">
    <text evidence="2">The sequence shown here is derived from an EMBL/GenBank/DDBJ whole genome shotgun (WGS) entry which is preliminary data.</text>
</comment>
<evidence type="ECO:0000313" key="2">
    <source>
        <dbReference type="EMBL" id="GAA1996315.1"/>
    </source>
</evidence>
<dbReference type="RefSeq" id="WP_344162188.1">
    <property type="nucleotide sequence ID" value="NZ_BAAAPC010000009.1"/>
</dbReference>
<dbReference type="InterPro" id="IPR013901">
    <property type="entry name" value="Anthrone_oxy"/>
</dbReference>
<reference evidence="2 3" key="1">
    <citation type="journal article" date="2019" name="Int. J. Syst. Evol. Microbiol.">
        <title>The Global Catalogue of Microorganisms (GCM) 10K type strain sequencing project: providing services to taxonomists for standard genome sequencing and annotation.</title>
        <authorList>
            <consortium name="The Broad Institute Genomics Platform"/>
            <consortium name="The Broad Institute Genome Sequencing Center for Infectious Disease"/>
            <person name="Wu L."/>
            <person name="Ma J."/>
        </authorList>
    </citation>
    <scope>NUCLEOTIDE SEQUENCE [LARGE SCALE GENOMIC DNA]</scope>
    <source>
        <strain evidence="2 3">JCM 15313</strain>
    </source>
</reference>
<feature type="transmembrane region" description="Helical" evidence="1">
    <location>
        <begin position="58"/>
        <end position="81"/>
    </location>
</feature>
<keyword evidence="1" id="KW-0812">Transmembrane</keyword>
<gene>
    <name evidence="2" type="ORF">GCM10009799_23690</name>
</gene>
<dbReference type="Proteomes" id="UP001501585">
    <property type="component" value="Unassembled WGS sequence"/>
</dbReference>
<sequence length="164" mass="17457">MDFETLRGIALMAAALTTGLVAGLFYAFSTSVMPGLGRAEDRTFVDAMQRINVAILNGWFALAFGGAPVLMIAAAAVQLGAGGRTAVLSWIVAALVLYAAMLVITFAINIPLNNQLDAAGAPKQIDDATSVRRQFEATWVRWNIVRAVVSTGSFACLVWSLMLF</sequence>
<proteinExistence type="predicted"/>
<protein>
    <recommendedName>
        <fullName evidence="4">DUF1772 domain-containing protein</fullName>
    </recommendedName>
</protein>
<keyword evidence="3" id="KW-1185">Reference proteome</keyword>
<accession>A0ABN2T103</accession>
<evidence type="ECO:0000313" key="3">
    <source>
        <dbReference type="Proteomes" id="UP001501585"/>
    </source>
</evidence>
<organism evidence="2 3">
    <name type="scientific">Nocardiopsis rhodophaea</name>
    <dbReference type="NCBI Taxonomy" id="280238"/>
    <lineage>
        <taxon>Bacteria</taxon>
        <taxon>Bacillati</taxon>
        <taxon>Actinomycetota</taxon>
        <taxon>Actinomycetes</taxon>
        <taxon>Streptosporangiales</taxon>
        <taxon>Nocardiopsidaceae</taxon>
        <taxon>Nocardiopsis</taxon>
    </lineage>
</organism>
<dbReference type="Pfam" id="PF08592">
    <property type="entry name" value="Anthrone_oxy"/>
    <property type="match status" value="1"/>
</dbReference>
<feature type="transmembrane region" description="Helical" evidence="1">
    <location>
        <begin position="87"/>
        <end position="108"/>
    </location>
</feature>
<feature type="transmembrane region" description="Helical" evidence="1">
    <location>
        <begin position="142"/>
        <end position="162"/>
    </location>
</feature>
<dbReference type="EMBL" id="BAAAPC010000009">
    <property type="protein sequence ID" value="GAA1996315.1"/>
    <property type="molecule type" value="Genomic_DNA"/>
</dbReference>
<keyword evidence="1" id="KW-0472">Membrane</keyword>
<name>A0ABN2T103_9ACTN</name>
<keyword evidence="1" id="KW-1133">Transmembrane helix</keyword>
<feature type="transmembrane region" description="Helical" evidence="1">
    <location>
        <begin position="6"/>
        <end position="28"/>
    </location>
</feature>
<evidence type="ECO:0008006" key="4">
    <source>
        <dbReference type="Google" id="ProtNLM"/>
    </source>
</evidence>